<dbReference type="AlphaFoldDB" id="A0A4C1UHW2"/>
<dbReference type="EMBL" id="BGZK01000175">
    <property type="protein sequence ID" value="GBP26051.1"/>
    <property type="molecule type" value="Genomic_DNA"/>
</dbReference>
<proteinExistence type="predicted"/>
<gene>
    <name evidence="1" type="ORF">EVAR_20065_1</name>
</gene>
<organism evidence="1 2">
    <name type="scientific">Eumeta variegata</name>
    <name type="common">Bagworm moth</name>
    <name type="synonym">Eumeta japonica</name>
    <dbReference type="NCBI Taxonomy" id="151549"/>
    <lineage>
        <taxon>Eukaryota</taxon>
        <taxon>Metazoa</taxon>
        <taxon>Ecdysozoa</taxon>
        <taxon>Arthropoda</taxon>
        <taxon>Hexapoda</taxon>
        <taxon>Insecta</taxon>
        <taxon>Pterygota</taxon>
        <taxon>Neoptera</taxon>
        <taxon>Endopterygota</taxon>
        <taxon>Lepidoptera</taxon>
        <taxon>Glossata</taxon>
        <taxon>Ditrysia</taxon>
        <taxon>Tineoidea</taxon>
        <taxon>Psychidae</taxon>
        <taxon>Oiketicinae</taxon>
        <taxon>Eumeta</taxon>
    </lineage>
</organism>
<protein>
    <submittedName>
        <fullName evidence="1">Uncharacterized protein</fullName>
    </submittedName>
</protein>
<dbReference type="Proteomes" id="UP000299102">
    <property type="component" value="Unassembled WGS sequence"/>
</dbReference>
<reference evidence="1 2" key="1">
    <citation type="journal article" date="2019" name="Commun. Biol.">
        <title>The bagworm genome reveals a unique fibroin gene that provides high tensile strength.</title>
        <authorList>
            <person name="Kono N."/>
            <person name="Nakamura H."/>
            <person name="Ohtoshi R."/>
            <person name="Tomita M."/>
            <person name="Numata K."/>
            <person name="Arakawa K."/>
        </authorList>
    </citation>
    <scope>NUCLEOTIDE SEQUENCE [LARGE SCALE GENOMIC DNA]</scope>
</reference>
<comment type="caution">
    <text evidence="1">The sequence shown here is derived from an EMBL/GenBank/DDBJ whole genome shotgun (WGS) entry which is preliminary data.</text>
</comment>
<keyword evidence="2" id="KW-1185">Reference proteome</keyword>
<sequence>MEAPYAETAEHPRLVPNANIEQERTLVAVLISSLVKRDILYSFSFGATSSELSTLVRYSWGLTTIVIVNPTIAPATDGYTHSPRHETISVSTATCTSVPSNLSLAAIRCAQAKTICRRAINYPQSQTTD</sequence>
<accession>A0A4C1UHW2</accession>
<name>A0A4C1UHW2_EUMVA</name>
<evidence type="ECO:0000313" key="1">
    <source>
        <dbReference type="EMBL" id="GBP26051.1"/>
    </source>
</evidence>
<evidence type="ECO:0000313" key="2">
    <source>
        <dbReference type="Proteomes" id="UP000299102"/>
    </source>
</evidence>